<feature type="compositionally biased region" description="Low complexity" evidence="1">
    <location>
        <begin position="160"/>
        <end position="180"/>
    </location>
</feature>
<feature type="compositionally biased region" description="Basic and acidic residues" evidence="1">
    <location>
        <begin position="84"/>
        <end position="96"/>
    </location>
</feature>
<feature type="compositionally biased region" description="Basic and acidic residues" evidence="1">
    <location>
        <begin position="114"/>
        <end position="125"/>
    </location>
</feature>
<feature type="non-terminal residue" evidence="2">
    <location>
        <position position="1"/>
    </location>
</feature>
<dbReference type="AlphaFoldDB" id="A0A0F4YGI4"/>
<dbReference type="GeneID" id="25321018"/>
<feature type="compositionally biased region" description="Basic and acidic residues" evidence="1">
    <location>
        <begin position="133"/>
        <end position="159"/>
    </location>
</feature>
<name>A0A0F4YGI4_RASE3</name>
<feature type="region of interest" description="Disordered" evidence="1">
    <location>
        <begin position="1"/>
        <end position="180"/>
    </location>
</feature>
<sequence length="180" mass="18975">QLLPQGLQPDSGEAREGDHRLQHCSPAGQPRRGICLQARRARGRGCPAENAEAPKEEKKDEAPVAESPKDKKRTSIFGTLSVKKKAEGEEAGEGKAKAKGNKLGGLFRKPSKAVKSEEKKDKEAAPETEAIPEGDKPEPISKDVPAEEKPAETAEKTEGEAAPAENVNVASSAAPVQAAA</sequence>
<accession>A0A0F4YGI4</accession>
<keyword evidence="3" id="KW-1185">Reference proteome</keyword>
<gene>
    <name evidence="2" type="ORF">T310_8904</name>
</gene>
<feature type="compositionally biased region" description="Basic and acidic residues" evidence="1">
    <location>
        <begin position="12"/>
        <end position="21"/>
    </location>
</feature>
<evidence type="ECO:0000256" key="1">
    <source>
        <dbReference type="SAM" id="MobiDB-lite"/>
    </source>
</evidence>
<organism evidence="2 3">
    <name type="scientific">Rasamsonia emersonii (strain ATCC 16479 / CBS 393.64 / IMI 116815)</name>
    <dbReference type="NCBI Taxonomy" id="1408163"/>
    <lineage>
        <taxon>Eukaryota</taxon>
        <taxon>Fungi</taxon>
        <taxon>Dikarya</taxon>
        <taxon>Ascomycota</taxon>
        <taxon>Pezizomycotina</taxon>
        <taxon>Eurotiomycetes</taxon>
        <taxon>Eurotiomycetidae</taxon>
        <taxon>Eurotiales</taxon>
        <taxon>Trichocomaceae</taxon>
        <taxon>Rasamsonia</taxon>
    </lineage>
</organism>
<evidence type="ECO:0000313" key="3">
    <source>
        <dbReference type="Proteomes" id="UP000053958"/>
    </source>
</evidence>
<proteinExistence type="predicted"/>
<dbReference type="STRING" id="1408163.A0A0F4YGI4"/>
<evidence type="ECO:0000313" key="2">
    <source>
        <dbReference type="EMBL" id="KKA17299.1"/>
    </source>
</evidence>
<dbReference type="RefSeq" id="XP_013323911.1">
    <property type="nucleotide sequence ID" value="XM_013468457.1"/>
</dbReference>
<comment type="caution">
    <text evidence="2">The sequence shown here is derived from an EMBL/GenBank/DDBJ whole genome shotgun (WGS) entry which is preliminary data.</text>
</comment>
<reference evidence="2 3" key="1">
    <citation type="submission" date="2015-04" db="EMBL/GenBank/DDBJ databases">
        <authorList>
            <person name="Heijne W.H."/>
            <person name="Fedorova N.D."/>
            <person name="Nierman W.C."/>
            <person name="Vollebregt A.W."/>
            <person name="Zhao Z."/>
            <person name="Wu L."/>
            <person name="Kumar M."/>
            <person name="Stam H."/>
            <person name="van den Berg M.A."/>
            <person name="Pel H.J."/>
        </authorList>
    </citation>
    <scope>NUCLEOTIDE SEQUENCE [LARGE SCALE GENOMIC DNA]</scope>
    <source>
        <strain evidence="2 3">CBS 393.64</strain>
    </source>
</reference>
<feature type="compositionally biased region" description="Basic and acidic residues" evidence="1">
    <location>
        <begin position="52"/>
        <end position="62"/>
    </location>
</feature>
<protein>
    <submittedName>
        <fullName evidence="2">Conserved lysine-rich protein</fullName>
    </submittedName>
</protein>
<dbReference type="EMBL" id="LASV01000673">
    <property type="protein sequence ID" value="KKA17299.1"/>
    <property type="molecule type" value="Genomic_DNA"/>
</dbReference>
<dbReference type="Proteomes" id="UP000053958">
    <property type="component" value="Unassembled WGS sequence"/>
</dbReference>